<evidence type="ECO:0000256" key="1">
    <source>
        <dbReference type="SAM" id="Phobius"/>
    </source>
</evidence>
<protein>
    <submittedName>
        <fullName evidence="2">Cyclic lactone autoinducer peptide</fullName>
    </submittedName>
</protein>
<evidence type="ECO:0000313" key="3">
    <source>
        <dbReference type="Proteomes" id="UP000261023"/>
    </source>
</evidence>
<proteinExistence type="predicted"/>
<gene>
    <name evidence="2" type="ORF">DWX31_07945</name>
</gene>
<keyword evidence="1" id="KW-1133">Transmembrane helix</keyword>
<reference evidence="2 3" key="1">
    <citation type="submission" date="2018-08" db="EMBL/GenBank/DDBJ databases">
        <title>A genome reference for cultivated species of the human gut microbiota.</title>
        <authorList>
            <person name="Zou Y."/>
            <person name="Xue W."/>
            <person name="Luo G."/>
        </authorList>
    </citation>
    <scope>NUCLEOTIDE SEQUENCE [LARGE SCALE GENOMIC DNA]</scope>
    <source>
        <strain evidence="2 3">AF19-13AC</strain>
    </source>
</reference>
<feature type="transmembrane region" description="Helical" evidence="1">
    <location>
        <begin position="17"/>
        <end position="37"/>
    </location>
</feature>
<dbReference type="AlphaFoldDB" id="A0A3E3DNH0"/>
<dbReference type="InterPro" id="IPR009229">
    <property type="entry name" value="AgrD"/>
</dbReference>
<dbReference type="NCBIfam" id="TIGR04223">
    <property type="entry name" value="quorum_AgrD"/>
    <property type="match status" value="1"/>
</dbReference>
<dbReference type="Proteomes" id="UP000261023">
    <property type="component" value="Unassembled WGS sequence"/>
</dbReference>
<dbReference type="EMBL" id="QTJW01000005">
    <property type="protein sequence ID" value="RGD70847.1"/>
    <property type="molecule type" value="Genomic_DNA"/>
</dbReference>
<comment type="caution">
    <text evidence="2">The sequence shown here is derived from an EMBL/GenBank/DDBJ whole genome shotgun (WGS) entry which is preliminary data.</text>
</comment>
<organism evidence="2 3">
    <name type="scientific">Hungatella hathewayi</name>
    <dbReference type="NCBI Taxonomy" id="154046"/>
    <lineage>
        <taxon>Bacteria</taxon>
        <taxon>Bacillati</taxon>
        <taxon>Bacillota</taxon>
        <taxon>Clostridia</taxon>
        <taxon>Lachnospirales</taxon>
        <taxon>Lachnospiraceae</taxon>
        <taxon>Hungatella</taxon>
    </lineage>
</organism>
<accession>A0A3E3DNH0</accession>
<name>A0A3E3DNH0_9FIRM</name>
<evidence type="ECO:0000313" key="2">
    <source>
        <dbReference type="EMBL" id="RGD70847.1"/>
    </source>
</evidence>
<keyword evidence="1" id="KW-0472">Membrane</keyword>
<keyword evidence="1" id="KW-0812">Transmembrane</keyword>
<sequence length="67" mass="7389">MVICEKQEIQGMKLKNLLMKASGVIVSFAWAAVILSANTTCAFCTFEEKAPANLKDFYEARSFGCYG</sequence>